<dbReference type="AlphaFoldDB" id="A0A1D6MNH2"/>
<protein>
    <submittedName>
        <fullName evidence="1">Uncharacterized protein</fullName>
    </submittedName>
</protein>
<gene>
    <name evidence="1" type="ORF">ZEAMMB73_Zm00001d040159</name>
</gene>
<evidence type="ECO:0000313" key="1">
    <source>
        <dbReference type="EMBL" id="ONM30670.1"/>
    </source>
</evidence>
<name>A0A1D6MNH2_MAIZE</name>
<dbReference type="PaxDb" id="4577-GRMZM2G115352_P01"/>
<proteinExistence type="predicted"/>
<dbReference type="InParanoid" id="A0A1D6MNH2"/>
<accession>A0A1D6MNH2</accession>
<sequence>MRQPPPRWYNPYHGYPYRSYGAPYFPPYGYERAPRFRRLMRYIAYHVQG</sequence>
<reference evidence="1" key="1">
    <citation type="submission" date="2015-12" db="EMBL/GenBank/DDBJ databases">
        <title>Update maize B73 reference genome by single molecule sequencing technologies.</title>
        <authorList>
            <consortium name="Maize Genome Sequencing Project"/>
            <person name="Ware D."/>
        </authorList>
    </citation>
    <scope>NUCLEOTIDE SEQUENCE [LARGE SCALE GENOMIC DNA]</scope>
    <source>
        <tissue evidence="1">Seedling</tissue>
    </source>
</reference>
<dbReference type="EMBL" id="CM007649">
    <property type="protein sequence ID" value="ONM30670.1"/>
    <property type="molecule type" value="Genomic_DNA"/>
</dbReference>
<dbReference type="EMBL" id="CM007649">
    <property type="protein sequence ID" value="ONM30669.1"/>
    <property type="molecule type" value="Genomic_DNA"/>
</dbReference>
<organism evidence="1">
    <name type="scientific">Zea mays</name>
    <name type="common">Maize</name>
    <dbReference type="NCBI Taxonomy" id="4577"/>
    <lineage>
        <taxon>Eukaryota</taxon>
        <taxon>Viridiplantae</taxon>
        <taxon>Streptophyta</taxon>
        <taxon>Embryophyta</taxon>
        <taxon>Tracheophyta</taxon>
        <taxon>Spermatophyta</taxon>
        <taxon>Magnoliopsida</taxon>
        <taxon>Liliopsida</taxon>
        <taxon>Poales</taxon>
        <taxon>Poaceae</taxon>
        <taxon>PACMAD clade</taxon>
        <taxon>Panicoideae</taxon>
        <taxon>Andropogonodae</taxon>
        <taxon>Andropogoneae</taxon>
        <taxon>Tripsacinae</taxon>
        <taxon>Zea</taxon>
    </lineage>
</organism>
<dbReference type="STRING" id="4577.A0A1D6MNH2"/>